<evidence type="ECO:0000313" key="4">
    <source>
        <dbReference type="EMBL" id="SEG63778.1"/>
    </source>
</evidence>
<dbReference type="InterPro" id="IPR046159">
    <property type="entry name" value="DUF6161"/>
</dbReference>
<proteinExistence type="predicted"/>
<keyword evidence="1" id="KW-0175">Coiled coil</keyword>
<gene>
    <name evidence="4" type="ORF">SAMN04488115_10832</name>
</gene>
<dbReference type="OrthoDB" id="7444701at2"/>
<evidence type="ECO:0000313" key="5">
    <source>
        <dbReference type="Proteomes" id="UP000236743"/>
    </source>
</evidence>
<feature type="transmembrane region" description="Helical" evidence="2">
    <location>
        <begin position="300"/>
        <end position="321"/>
    </location>
</feature>
<protein>
    <recommendedName>
        <fullName evidence="3">DUF6161 domain-containing protein</fullName>
    </recommendedName>
</protein>
<evidence type="ECO:0000259" key="3">
    <source>
        <dbReference type="Pfam" id="PF19658"/>
    </source>
</evidence>
<dbReference type="EMBL" id="FNUY01000008">
    <property type="protein sequence ID" value="SEG63778.1"/>
    <property type="molecule type" value="Genomic_DNA"/>
</dbReference>
<keyword evidence="2" id="KW-0812">Transmembrane</keyword>
<evidence type="ECO:0000256" key="1">
    <source>
        <dbReference type="SAM" id="Coils"/>
    </source>
</evidence>
<feature type="transmembrane region" description="Helical" evidence="2">
    <location>
        <begin position="260"/>
        <end position="280"/>
    </location>
</feature>
<organism evidence="4 5">
    <name type="scientific">Bosea lathyri</name>
    <dbReference type="NCBI Taxonomy" id="1036778"/>
    <lineage>
        <taxon>Bacteria</taxon>
        <taxon>Pseudomonadati</taxon>
        <taxon>Pseudomonadota</taxon>
        <taxon>Alphaproteobacteria</taxon>
        <taxon>Hyphomicrobiales</taxon>
        <taxon>Boseaceae</taxon>
        <taxon>Bosea</taxon>
    </lineage>
</organism>
<accession>A0A1H6BSU4</accession>
<reference evidence="4 5" key="1">
    <citation type="submission" date="2016-10" db="EMBL/GenBank/DDBJ databases">
        <authorList>
            <person name="de Groot N.N."/>
        </authorList>
    </citation>
    <scope>NUCLEOTIDE SEQUENCE [LARGE SCALE GENOMIC DNA]</scope>
    <source>
        <strain evidence="4 5">DSM 26656</strain>
    </source>
</reference>
<feature type="coiled-coil region" evidence="1">
    <location>
        <begin position="206"/>
        <end position="233"/>
    </location>
</feature>
<sequence>MPIKRRTPLITVDLGENGGTRLFYSLDEVDEFIDSESEATPGRLVRSTLGGPAWQRIAEAQSMVGNARSSPDYLEQLNQLLVLAFGDTSPFSFPTSVGPRGKLVTEIAEARGDGVAAGAVGYFTNQIGSLTQNSETIQGAHLAAAFDIGIDANSAKSYRAAFKTIAEQGTRHHRKFAEDSATLLGDIEERRDAATARLRRAAIRWVKRQNRRLDEAKERFDTAEKDIRVVEETYKVQMALQAPVEYWEQKKARHQGKAVFLRRALCLFGIGATLVLGWLLYSVAGRIVVEAAKGTGAGAIAYAGIGVFVTTIAFWAARIMVRLFMSEHHLAIDAEERAIMVQTYLALKLKEQVGPEDLKIILTGLFRSTSDGIVKDDGAPDIGIASLLSKAASK</sequence>
<keyword evidence="2" id="KW-1133">Transmembrane helix</keyword>
<dbReference type="RefSeq" id="WP_103874003.1">
    <property type="nucleotide sequence ID" value="NZ_FNUY01000008.1"/>
</dbReference>
<dbReference type="Pfam" id="PF19658">
    <property type="entry name" value="DUF6161"/>
    <property type="match status" value="1"/>
</dbReference>
<name>A0A1H6BSU4_9HYPH</name>
<keyword evidence="5" id="KW-1185">Reference proteome</keyword>
<feature type="domain" description="DUF6161" evidence="3">
    <location>
        <begin position="220"/>
        <end position="378"/>
    </location>
</feature>
<dbReference type="AlphaFoldDB" id="A0A1H6BSU4"/>
<evidence type="ECO:0000256" key="2">
    <source>
        <dbReference type="SAM" id="Phobius"/>
    </source>
</evidence>
<dbReference type="Proteomes" id="UP000236743">
    <property type="component" value="Unassembled WGS sequence"/>
</dbReference>
<keyword evidence="2" id="KW-0472">Membrane</keyword>